<accession>A0A8J2LMI6</accession>
<dbReference type="AlphaFoldDB" id="A0A8J2LMI6"/>
<protein>
    <submittedName>
        <fullName evidence="1">Uncharacterized protein</fullName>
    </submittedName>
</protein>
<proteinExistence type="predicted"/>
<name>A0A8J2LMI6_9HEXA</name>
<evidence type="ECO:0000313" key="2">
    <source>
        <dbReference type="Proteomes" id="UP000708208"/>
    </source>
</evidence>
<dbReference type="Proteomes" id="UP000708208">
    <property type="component" value="Unassembled WGS sequence"/>
</dbReference>
<organism evidence="1 2">
    <name type="scientific">Allacma fusca</name>
    <dbReference type="NCBI Taxonomy" id="39272"/>
    <lineage>
        <taxon>Eukaryota</taxon>
        <taxon>Metazoa</taxon>
        <taxon>Ecdysozoa</taxon>
        <taxon>Arthropoda</taxon>
        <taxon>Hexapoda</taxon>
        <taxon>Collembola</taxon>
        <taxon>Symphypleona</taxon>
        <taxon>Sminthuridae</taxon>
        <taxon>Allacma</taxon>
    </lineage>
</organism>
<comment type="caution">
    <text evidence="1">The sequence shown here is derived from an EMBL/GenBank/DDBJ whole genome shotgun (WGS) entry which is preliminary data.</text>
</comment>
<keyword evidence="2" id="KW-1185">Reference proteome</keyword>
<gene>
    <name evidence="1" type="ORF">AFUS01_LOCUS47608</name>
</gene>
<sequence length="99" mass="11501">MSPKTRNSISHLYGICPKKKQLNKAKISGRASYFRIPQNLSSQNSQDKILSLPWLEQRLVCRRCRLGKYKINNKKKGGVGDFFIEKKKSQSQLKYLPMQ</sequence>
<reference evidence="1" key="1">
    <citation type="submission" date="2021-06" db="EMBL/GenBank/DDBJ databases">
        <authorList>
            <person name="Hodson N. C."/>
            <person name="Mongue J. A."/>
            <person name="Jaron S. K."/>
        </authorList>
    </citation>
    <scope>NUCLEOTIDE SEQUENCE</scope>
</reference>
<dbReference type="EMBL" id="CAJVCH010571837">
    <property type="protein sequence ID" value="CAG7838668.1"/>
    <property type="molecule type" value="Genomic_DNA"/>
</dbReference>
<evidence type="ECO:0000313" key="1">
    <source>
        <dbReference type="EMBL" id="CAG7838668.1"/>
    </source>
</evidence>